<dbReference type="KEGG" id="upi:EJG51_008785"/>
<name>A0A6M4A412_9BURK</name>
<sequence>MRQWIFSIFLGISVLANARELPEAPKARPEIGFAVIKTGKIAVPEGLLKPGGSFIKKIDTNFSAFLIKHHDQYLLFDTGLGSAIDTQYEQEMTLWQRPFFSYEKPVISARDQLKKAHYPDIQEIILSHSHWDHAGGIADFPDAQIHIARQEMAAIRQPTSGAGGTWASQLASTTIRWNSIDFQATPYKGYASSLDLYKDGSVVLVPMPGHTAGSIGMFVTVDSGRCYFFIGDVAWTVDALEAGAAKFWAASIIVDQHADQTRESLEKVRKTMRDYPDLIVVPAHDSQVQNRLGYFPEWVR</sequence>
<dbReference type="Pfam" id="PF00753">
    <property type="entry name" value="Lactamase_B"/>
    <property type="match status" value="1"/>
</dbReference>
<dbReference type="InterPro" id="IPR036866">
    <property type="entry name" value="RibonucZ/Hydroxyglut_hydro"/>
</dbReference>
<keyword evidence="2" id="KW-0479">Metal-binding</keyword>
<reference evidence="6 7" key="1">
    <citation type="journal article" date="2019" name="Int. J. Syst. Evol. Microbiol.">
        <title>Undibacterium piscinae sp. nov., isolated from Korean shiner intestine.</title>
        <authorList>
            <person name="Lee S.Y."/>
            <person name="Kang W."/>
            <person name="Kim P.S."/>
            <person name="Kim H.S."/>
            <person name="Sung H."/>
            <person name="Shin N.R."/>
            <person name="Whon T.W."/>
            <person name="Yun J.H."/>
            <person name="Lee J.Y."/>
            <person name="Lee J.Y."/>
            <person name="Jung M.J."/>
            <person name="Jeong Y.S."/>
            <person name="Tak E.J."/>
            <person name="Han J.E."/>
            <person name="Hyun D.W."/>
            <person name="Kang M.S."/>
            <person name="Lee K.E."/>
            <person name="Lee B.H."/>
            <person name="Bae J.W."/>
        </authorList>
    </citation>
    <scope>NUCLEOTIDE SEQUENCE [LARGE SCALE GENOMIC DNA]</scope>
    <source>
        <strain evidence="6 7">S11R28</strain>
    </source>
</reference>
<gene>
    <name evidence="6" type="ORF">EJG51_008785</name>
</gene>
<evidence type="ECO:0000256" key="2">
    <source>
        <dbReference type="ARBA" id="ARBA00022723"/>
    </source>
</evidence>
<dbReference type="CDD" id="cd07730">
    <property type="entry name" value="metallo-hydrolase-like_MBL-fold"/>
    <property type="match status" value="1"/>
</dbReference>
<evidence type="ECO:0000313" key="6">
    <source>
        <dbReference type="EMBL" id="QJQ05925.1"/>
    </source>
</evidence>
<evidence type="ECO:0000313" key="7">
    <source>
        <dbReference type="Proteomes" id="UP000274350"/>
    </source>
</evidence>
<protein>
    <submittedName>
        <fullName evidence="6">MBL fold metallo-hydrolase</fullName>
    </submittedName>
</protein>
<keyword evidence="3 6" id="KW-0378">Hydrolase</keyword>
<dbReference type="GO" id="GO:0046872">
    <property type="term" value="F:metal ion binding"/>
    <property type="evidence" value="ECO:0007669"/>
    <property type="project" value="UniProtKB-KW"/>
</dbReference>
<proteinExistence type="inferred from homology"/>
<evidence type="ECO:0000256" key="4">
    <source>
        <dbReference type="ARBA" id="ARBA00022833"/>
    </source>
</evidence>
<dbReference type="PANTHER" id="PTHR42978:SF3">
    <property type="entry name" value="BLR3078 PROTEIN"/>
    <property type="match status" value="1"/>
</dbReference>
<organism evidence="6 7">
    <name type="scientific">Undibacterium piscinae</name>
    <dbReference type="NCBI Taxonomy" id="2495591"/>
    <lineage>
        <taxon>Bacteria</taxon>
        <taxon>Pseudomonadati</taxon>
        <taxon>Pseudomonadota</taxon>
        <taxon>Betaproteobacteria</taxon>
        <taxon>Burkholderiales</taxon>
        <taxon>Oxalobacteraceae</taxon>
        <taxon>Undibacterium</taxon>
    </lineage>
</organism>
<dbReference type="SUPFAM" id="SSF56281">
    <property type="entry name" value="Metallo-hydrolase/oxidoreductase"/>
    <property type="match status" value="1"/>
</dbReference>
<accession>A0A6M4A412</accession>
<dbReference type="Proteomes" id="UP000274350">
    <property type="component" value="Chromosome"/>
</dbReference>
<keyword evidence="7" id="KW-1185">Reference proteome</keyword>
<dbReference type="OrthoDB" id="5443440at2"/>
<dbReference type="GO" id="GO:0016787">
    <property type="term" value="F:hydrolase activity"/>
    <property type="evidence" value="ECO:0007669"/>
    <property type="project" value="UniProtKB-KW"/>
</dbReference>
<evidence type="ECO:0000256" key="1">
    <source>
        <dbReference type="ARBA" id="ARBA00007749"/>
    </source>
</evidence>
<feature type="domain" description="Metallo-beta-lactamase" evidence="5">
    <location>
        <begin position="61"/>
        <end position="284"/>
    </location>
</feature>
<comment type="similarity">
    <text evidence="1">Belongs to the metallo-beta-lactamase superfamily.</text>
</comment>
<evidence type="ECO:0000259" key="5">
    <source>
        <dbReference type="SMART" id="SM00849"/>
    </source>
</evidence>
<dbReference type="EMBL" id="CP051152">
    <property type="protein sequence ID" value="QJQ05925.1"/>
    <property type="molecule type" value="Genomic_DNA"/>
</dbReference>
<dbReference type="AlphaFoldDB" id="A0A6M4A412"/>
<dbReference type="PANTHER" id="PTHR42978">
    <property type="entry name" value="QUORUM-QUENCHING LACTONASE YTNP-RELATED-RELATED"/>
    <property type="match status" value="1"/>
</dbReference>
<dbReference type="InterPro" id="IPR001279">
    <property type="entry name" value="Metallo-B-lactamas"/>
</dbReference>
<dbReference type="Gene3D" id="3.60.15.10">
    <property type="entry name" value="Ribonuclease Z/Hydroxyacylglutathione hydrolase-like"/>
    <property type="match status" value="1"/>
</dbReference>
<keyword evidence="4" id="KW-0862">Zinc</keyword>
<dbReference type="SMART" id="SM00849">
    <property type="entry name" value="Lactamase_B"/>
    <property type="match status" value="1"/>
</dbReference>
<evidence type="ECO:0000256" key="3">
    <source>
        <dbReference type="ARBA" id="ARBA00022801"/>
    </source>
</evidence>
<dbReference type="InterPro" id="IPR051013">
    <property type="entry name" value="MBL_superfamily_lactonases"/>
</dbReference>